<accession>A0A0A8ZU51</accession>
<proteinExistence type="predicted"/>
<evidence type="ECO:0000313" key="1">
    <source>
        <dbReference type="EMBL" id="JAD42326.1"/>
    </source>
</evidence>
<reference evidence="1" key="1">
    <citation type="submission" date="2014-09" db="EMBL/GenBank/DDBJ databases">
        <authorList>
            <person name="Magalhaes I.L.F."/>
            <person name="Oliveira U."/>
            <person name="Santos F.R."/>
            <person name="Vidigal T.H.D.A."/>
            <person name="Brescovit A.D."/>
            <person name="Santos A.J."/>
        </authorList>
    </citation>
    <scope>NUCLEOTIDE SEQUENCE</scope>
    <source>
        <tissue evidence="1">Shoot tissue taken approximately 20 cm above the soil surface</tissue>
    </source>
</reference>
<reference evidence="1" key="2">
    <citation type="journal article" date="2015" name="Data Brief">
        <title>Shoot transcriptome of the giant reed, Arundo donax.</title>
        <authorList>
            <person name="Barrero R.A."/>
            <person name="Guerrero F.D."/>
            <person name="Moolhuijzen P."/>
            <person name="Goolsby J.A."/>
            <person name="Tidwell J."/>
            <person name="Bellgard S.E."/>
            <person name="Bellgard M.I."/>
        </authorList>
    </citation>
    <scope>NUCLEOTIDE SEQUENCE</scope>
    <source>
        <tissue evidence="1">Shoot tissue taken approximately 20 cm above the soil surface</tissue>
    </source>
</reference>
<protein>
    <submittedName>
        <fullName evidence="1">Nucleosome assembly protein, putative</fullName>
    </submittedName>
</protein>
<dbReference type="AlphaFoldDB" id="A0A0A8ZU51"/>
<name>A0A0A8ZU51_ARUDO</name>
<organism evidence="1">
    <name type="scientific">Arundo donax</name>
    <name type="common">Giant reed</name>
    <name type="synonym">Donax arundinaceus</name>
    <dbReference type="NCBI Taxonomy" id="35708"/>
    <lineage>
        <taxon>Eukaryota</taxon>
        <taxon>Viridiplantae</taxon>
        <taxon>Streptophyta</taxon>
        <taxon>Embryophyta</taxon>
        <taxon>Tracheophyta</taxon>
        <taxon>Spermatophyta</taxon>
        <taxon>Magnoliopsida</taxon>
        <taxon>Liliopsida</taxon>
        <taxon>Poales</taxon>
        <taxon>Poaceae</taxon>
        <taxon>PACMAD clade</taxon>
        <taxon>Arundinoideae</taxon>
        <taxon>Arundineae</taxon>
        <taxon>Arundo</taxon>
    </lineage>
</organism>
<dbReference type="EMBL" id="GBRH01255569">
    <property type="protein sequence ID" value="JAD42326.1"/>
    <property type="molecule type" value="Transcribed_RNA"/>
</dbReference>
<sequence>MSLRNFRASSSLFWISSASISLFFIVLSQKSGMPFSFCSAGISSPPCVMPSTSTTPVTISQRFE</sequence>